<protein>
    <submittedName>
        <fullName evidence="1">Lipoprotein</fullName>
    </submittedName>
</protein>
<reference evidence="1" key="1">
    <citation type="journal article" date="2021" name="Proc. Natl. Acad. Sci. U.S.A.">
        <title>A Catalog of Tens of Thousands of Viruses from Human Metagenomes Reveals Hidden Associations with Chronic Diseases.</title>
        <authorList>
            <person name="Tisza M.J."/>
            <person name="Buck C.B."/>
        </authorList>
    </citation>
    <scope>NUCLEOTIDE SEQUENCE</scope>
    <source>
        <strain evidence="1">CtzUB9</strain>
    </source>
</reference>
<organism evidence="1">
    <name type="scientific">Myoviridae sp. ctzUB9</name>
    <dbReference type="NCBI Taxonomy" id="2825213"/>
    <lineage>
        <taxon>Viruses</taxon>
        <taxon>Duplodnaviria</taxon>
        <taxon>Heunggongvirae</taxon>
        <taxon>Uroviricota</taxon>
        <taxon>Caudoviricetes</taxon>
    </lineage>
</organism>
<name>A0A8S5NX11_9CAUD</name>
<dbReference type="EMBL" id="BK015279">
    <property type="protein sequence ID" value="DAD99297.1"/>
    <property type="molecule type" value="Genomic_DNA"/>
</dbReference>
<dbReference type="PROSITE" id="PS51257">
    <property type="entry name" value="PROKAR_LIPOPROTEIN"/>
    <property type="match status" value="1"/>
</dbReference>
<evidence type="ECO:0000313" key="1">
    <source>
        <dbReference type="EMBL" id="DAD99297.1"/>
    </source>
</evidence>
<keyword evidence="1" id="KW-0449">Lipoprotein</keyword>
<proteinExistence type="predicted"/>
<sequence length="217" mass="23561">MKYLALSLLCLGLLSACGGENTTPSAISAPATSTPQAENSAAVYLKRRSDTPPYTINEKGIVQFGSLKDMFDTFGDYDADGQLKINSPTDVSIAEFLPKTASKDDITAAANKALIYAVYHAFAYTNLDKITVRSAPMDMETSKPLMSKPLQATVSRERALEVLKKYSAAQSFDDLVELNPSYTNRITGLSSSNFYEAFAYDSAHQKEIVQALTAPTK</sequence>
<accession>A0A8S5NX11</accession>